<evidence type="ECO:0000313" key="1">
    <source>
        <dbReference type="EMBL" id="MBA0835970.1"/>
    </source>
</evidence>
<accession>A0A7J9JP53</accession>
<dbReference type="AlphaFoldDB" id="A0A7J9JP53"/>
<sequence length="39" mass="4376">MQSKQICLLQGPKGLSFRFMMTLSKTRAMAANLIISVNF</sequence>
<gene>
    <name evidence="1" type="ORF">Goarm_008218</name>
</gene>
<proteinExistence type="predicted"/>
<evidence type="ECO:0000313" key="2">
    <source>
        <dbReference type="Proteomes" id="UP000593575"/>
    </source>
</evidence>
<keyword evidence="2" id="KW-1185">Reference proteome</keyword>
<protein>
    <submittedName>
        <fullName evidence="1">Uncharacterized protein</fullName>
    </submittedName>
</protein>
<dbReference type="Proteomes" id="UP000593575">
    <property type="component" value="Unassembled WGS sequence"/>
</dbReference>
<name>A0A7J9JP53_9ROSI</name>
<reference evidence="1 2" key="1">
    <citation type="journal article" date="2019" name="Genome Biol. Evol.">
        <title>Insights into the evolution of the New World diploid cottons (Gossypium, subgenus Houzingenia) based on genome sequencing.</title>
        <authorList>
            <person name="Grover C.E."/>
            <person name="Arick M.A. 2nd"/>
            <person name="Thrash A."/>
            <person name="Conover J.L."/>
            <person name="Sanders W.S."/>
            <person name="Peterson D.G."/>
            <person name="Frelichowski J.E."/>
            <person name="Scheffler J.A."/>
            <person name="Scheffler B.E."/>
            <person name="Wendel J.F."/>
        </authorList>
    </citation>
    <scope>NUCLEOTIDE SEQUENCE [LARGE SCALE GENOMIC DNA]</scope>
    <source>
        <strain evidence="1">6</strain>
        <tissue evidence="1">Leaf</tissue>
    </source>
</reference>
<dbReference type="EMBL" id="JABFAE010000009">
    <property type="protein sequence ID" value="MBA0835970.1"/>
    <property type="molecule type" value="Genomic_DNA"/>
</dbReference>
<comment type="caution">
    <text evidence="1">The sequence shown here is derived from an EMBL/GenBank/DDBJ whole genome shotgun (WGS) entry which is preliminary data.</text>
</comment>
<organism evidence="1 2">
    <name type="scientific">Gossypium armourianum</name>
    <dbReference type="NCBI Taxonomy" id="34283"/>
    <lineage>
        <taxon>Eukaryota</taxon>
        <taxon>Viridiplantae</taxon>
        <taxon>Streptophyta</taxon>
        <taxon>Embryophyta</taxon>
        <taxon>Tracheophyta</taxon>
        <taxon>Spermatophyta</taxon>
        <taxon>Magnoliopsida</taxon>
        <taxon>eudicotyledons</taxon>
        <taxon>Gunneridae</taxon>
        <taxon>Pentapetalae</taxon>
        <taxon>rosids</taxon>
        <taxon>malvids</taxon>
        <taxon>Malvales</taxon>
        <taxon>Malvaceae</taxon>
        <taxon>Malvoideae</taxon>
        <taxon>Gossypium</taxon>
    </lineage>
</organism>